<dbReference type="SUPFAM" id="SSF53448">
    <property type="entry name" value="Nucleotide-diphospho-sugar transferases"/>
    <property type="match status" value="1"/>
</dbReference>
<evidence type="ECO:0000313" key="3">
    <source>
        <dbReference type="Proteomes" id="UP000007073"/>
    </source>
</evidence>
<dbReference type="InterPro" id="IPR001173">
    <property type="entry name" value="Glyco_trans_2-like"/>
</dbReference>
<dbReference type="PANTHER" id="PTHR48090">
    <property type="entry name" value="UNDECAPRENYL-PHOSPHATE 4-DEOXY-4-FORMAMIDO-L-ARABINOSE TRANSFERASE-RELATED"/>
    <property type="match status" value="1"/>
</dbReference>
<dbReference type="Pfam" id="PF00535">
    <property type="entry name" value="Glycos_transf_2"/>
    <property type="match status" value="1"/>
</dbReference>
<sequence>MKLSVVMPVYNEKATLRAIYEQVAAVTIDKEIILVDDCSTDGTREIVRELGATGATVVLHDRNMGKGAALRSGFRHVTGDVVLIQDADLEYDPGQYPLLIQPILNGEVDVVYGSRFLSGERSLGMSFWNRAGNRILTYLSNTLTKLELTDVETCYKVFSRDVLERITIEENRFGCEPEITAKLAKLGVRIREVGISYRGRTSAEGKKIGWRDFISSVRCIAKYTLT</sequence>
<evidence type="ECO:0000259" key="1">
    <source>
        <dbReference type="Pfam" id="PF00535"/>
    </source>
</evidence>
<dbReference type="GO" id="GO:0016757">
    <property type="term" value="F:glycosyltransferase activity"/>
    <property type="evidence" value="ECO:0007669"/>
    <property type="project" value="UniProtKB-KW"/>
</dbReference>
<dbReference type="InterPro" id="IPR050256">
    <property type="entry name" value="Glycosyltransferase_2"/>
</dbReference>
<reference evidence="2 3" key="1">
    <citation type="submission" date="2005-10" db="EMBL/GenBank/DDBJ databases">
        <title>Complete sequence of Geobacter metallireducens GS-15.</title>
        <authorList>
            <consortium name="US DOE Joint Genome Institute"/>
            <person name="Copeland A."/>
            <person name="Lucas S."/>
            <person name="Lapidus A."/>
            <person name="Barry K."/>
            <person name="Detter J.C."/>
            <person name="Glavina T."/>
            <person name="Hammon N."/>
            <person name="Israni S."/>
            <person name="Pitluck S."/>
            <person name="Di Bartolo G."/>
            <person name="Chain P."/>
            <person name="Schmutz J."/>
            <person name="Larimer F."/>
            <person name="Land M."/>
            <person name="Kyrpides N."/>
            <person name="Ivanova N."/>
            <person name="Richardson P."/>
        </authorList>
    </citation>
    <scope>NUCLEOTIDE SEQUENCE [LARGE SCALE GENOMIC DNA]</scope>
    <source>
        <strain evidence="3">ATCC 53774 / DSM 7210 / GS-15</strain>
    </source>
</reference>
<accession>Q39Y42</accession>
<proteinExistence type="predicted"/>
<dbReference type="KEGG" id="gme:Gmet_0589"/>
<protein>
    <submittedName>
        <fullName evidence="2">GDP-mannose--undecaprenyl-phosphate mannosyltransferase, putative</fullName>
    </submittedName>
</protein>
<dbReference type="RefSeq" id="WP_004512287.1">
    <property type="nucleotide sequence ID" value="NC_007517.1"/>
</dbReference>
<dbReference type="HOGENOM" id="CLU_033536_7_1_7"/>
<keyword evidence="2" id="KW-0808">Transferase</keyword>
<dbReference type="Gene3D" id="3.90.550.10">
    <property type="entry name" value="Spore Coat Polysaccharide Biosynthesis Protein SpsA, Chain A"/>
    <property type="match status" value="1"/>
</dbReference>
<dbReference type="STRING" id="269799.Gmet_0589"/>
<dbReference type="PANTHER" id="PTHR48090:SF7">
    <property type="entry name" value="RFBJ PROTEIN"/>
    <property type="match status" value="1"/>
</dbReference>
<reference evidence="2 3" key="2">
    <citation type="journal article" date="2009" name="BMC Microbiol.">
        <title>The genome sequence of Geobacter metallireducens: features of metabolism, physiology and regulation common and dissimilar to Geobacter sulfurreducens.</title>
        <authorList>
            <person name="Aklujkar M."/>
            <person name="Krushkal J."/>
            <person name="DiBartolo G."/>
            <person name="Lapidus A."/>
            <person name="Land M.L."/>
            <person name="Lovley D.R."/>
        </authorList>
    </citation>
    <scope>NUCLEOTIDE SEQUENCE [LARGE SCALE GENOMIC DNA]</scope>
    <source>
        <strain evidence="3">ATCC 53774 / DSM 7210 / GS-15</strain>
    </source>
</reference>
<organism evidence="2 3">
    <name type="scientific">Geobacter metallireducens (strain ATCC 53774 / DSM 7210 / GS-15)</name>
    <dbReference type="NCBI Taxonomy" id="269799"/>
    <lineage>
        <taxon>Bacteria</taxon>
        <taxon>Pseudomonadati</taxon>
        <taxon>Thermodesulfobacteriota</taxon>
        <taxon>Desulfuromonadia</taxon>
        <taxon>Geobacterales</taxon>
        <taxon>Geobacteraceae</taxon>
        <taxon>Geobacter</taxon>
    </lineage>
</organism>
<dbReference type="EMBL" id="CP000148">
    <property type="protein sequence ID" value="ABB30832.1"/>
    <property type="molecule type" value="Genomic_DNA"/>
</dbReference>
<dbReference type="CDD" id="cd04179">
    <property type="entry name" value="DPM_DPG-synthase_like"/>
    <property type="match status" value="1"/>
</dbReference>
<dbReference type="CAZy" id="GT2">
    <property type="family name" value="Glycosyltransferase Family 2"/>
</dbReference>
<keyword evidence="2" id="KW-0328">Glycosyltransferase</keyword>
<dbReference type="eggNOG" id="COG1215">
    <property type="taxonomic scope" value="Bacteria"/>
</dbReference>
<dbReference type="InterPro" id="IPR029044">
    <property type="entry name" value="Nucleotide-diphossugar_trans"/>
</dbReference>
<gene>
    <name evidence="2" type="ordered locus">Gmet_0589</name>
</gene>
<dbReference type="Proteomes" id="UP000007073">
    <property type="component" value="Chromosome"/>
</dbReference>
<keyword evidence="3" id="KW-1185">Reference proteome</keyword>
<evidence type="ECO:0000313" key="2">
    <source>
        <dbReference type="EMBL" id="ABB30832.1"/>
    </source>
</evidence>
<dbReference type="AlphaFoldDB" id="Q39Y42"/>
<feature type="domain" description="Glycosyltransferase 2-like" evidence="1">
    <location>
        <begin position="4"/>
        <end position="166"/>
    </location>
</feature>
<name>Q39Y42_GEOMG</name>